<feature type="compositionally biased region" description="Polar residues" evidence="1">
    <location>
        <begin position="8"/>
        <end position="19"/>
    </location>
</feature>
<accession>A0A2N3KWT7</accession>
<dbReference type="RefSeq" id="WP_101264888.1">
    <property type="nucleotide sequence ID" value="NZ_NWTK01000003.1"/>
</dbReference>
<evidence type="ECO:0008006" key="4">
    <source>
        <dbReference type="Google" id="ProtNLM"/>
    </source>
</evidence>
<dbReference type="InterPro" id="IPR009225">
    <property type="entry name" value="Phage_head_completion_GpL"/>
</dbReference>
<organism evidence="2 3">
    <name type="scientific">Thalassospira marina</name>
    <dbReference type="NCBI Taxonomy" id="2048283"/>
    <lineage>
        <taxon>Bacteria</taxon>
        <taxon>Pseudomonadati</taxon>
        <taxon>Pseudomonadota</taxon>
        <taxon>Alphaproteobacteria</taxon>
        <taxon>Rhodospirillales</taxon>
        <taxon>Thalassospiraceae</taxon>
        <taxon>Thalassospira</taxon>
    </lineage>
</organism>
<evidence type="ECO:0000313" key="3">
    <source>
        <dbReference type="Proteomes" id="UP000233597"/>
    </source>
</evidence>
<feature type="region of interest" description="Disordered" evidence="1">
    <location>
        <begin position="1"/>
        <end position="21"/>
    </location>
</feature>
<dbReference type="AlphaFoldDB" id="A0A2N3KWT7"/>
<dbReference type="Pfam" id="PF05926">
    <property type="entry name" value="Phage_GPL"/>
    <property type="match status" value="1"/>
</dbReference>
<evidence type="ECO:0000256" key="1">
    <source>
        <dbReference type="SAM" id="MobiDB-lite"/>
    </source>
</evidence>
<gene>
    <name evidence="2" type="ORF">COO20_06570</name>
</gene>
<evidence type="ECO:0000313" key="2">
    <source>
        <dbReference type="EMBL" id="PKR55045.1"/>
    </source>
</evidence>
<dbReference type="OrthoDB" id="6312934at2"/>
<dbReference type="EMBL" id="NWTK01000003">
    <property type="protein sequence ID" value="PKR55045.1"/>
    <property type="molecule type" value="Genomic_DNA"/>
</dbReference>
<proteinExistence type="predicted"/>
<comment type="caution">
    <text evidence="2">The sequence shown here is derived from an EMBL/GenBank/DDBJ whole genome shotgun (WGS) entry which is preliminary data.</text>
</comment>
<reference evidence="2 3" key="1">
    <citation type="submission" date="2017-09" db="EMBL/GenBank/DDBJ databases">
        <title>Biodiversity and function of Thalassospira species in the particle-attached aromatic-hydrocarbon-degrading consortia from the surface seawater of the South China Sea.</title>
        <authorList>
            <person name="Dong C."/>
            <person name="Liu R."/>
            <person name="Shao Z."/>
        </authorList>
    </citation>
    <scope>NUCLEOTIDE SEQUENCE [LARGE SCALE GENOMIC DNA]</scope>
    <source>
        <strain evidence="2 3">CSC1P2</strain>
    </source>
</reference>
<protein>
    <recommendedName>
        <fullName evidence="4">Head completion/stabilization protein</fullName>
    </recommendedName>
</protein>
<sequence length="154" mass="17153">MNDFIPSGNGTDTNPTISNDGFYPDLTVDELRNRTGLGSEFKDARIIALAVDAMIEINTTIMAWRQSLNPAYSQLASIPCAAYGNEPEKVHLYKTALCARIRAVVLETTRDYDSTRDGHNKADQLETVADTWFRQSAEAIARLTDRNRATIELI</sequence>
<dbReference type="Proteomes" id="UP000233597">
    <property type="component" value="Unassembled WGS sequence"/>
</dbReference>
<name>A0A2N3KWT7_9PROT</name>